<reference evidence="1" key="1">
    <citation type="submission" date="2014-09" db="EMBL/GenBank/DDBJ databases">
        <title>Genome sequence of the luminous mushroom Mycena chlorophos for searching fungal bioluminescence genes.</title>
        <authorList>
            <person name="Tanaka Y."/>
            <person name="Kasuga D."/>
            <person name="Oba Y."/>
            <person name="Hase S."/>
            <person name="Sato K."/>
            <person name="Oba Y."/>
            <person name="Sakakibara Y."/>
        </authorList>
    </citation>
    <scope>NUCLEOTIDE SEQUENCE</scope>
</reference>
<evidence type="ECO:0000313" key="1">
    <source>
        <dbReference type="EMBL" id="GAT60378.1"/>
    </source>
</evidence>
<proteinExistence type="predicted"/>
<accession>A0ABQ0MAP6</accession>
<evidence type="ECO:0000313" key="2">
    <source>
        <dbReference type="Proteomes" id="UP000815677"/>
    </source>
</evidence>
<name>A0ABQ0MAP6_MYCCL</name>
<organism evidence="1 2">
    <name type="scientific">Mycena chlorophos</name>
    <name type="common">Agaric fungus</name>
    <name type="synonym">Agaricus chlorophos</name>
    <dbReference type="NCBI Taxonomy" id="658473"/>
    <lineage>
        <taxon>Eukaryota</taxon>
        <taxon>Fungi</taxon>
        <taxon>Dikarya</taxon>
        <taxon>Basidiomycota</taxon>
        <taxon>Agaricomycotina</taxon>
        <taxon>Agaricomycetes</taxon>
        <taxon>Agaricomycetidae</taxon>
        <taxon>Agaricales</taxon>
        <taxon>Marasmiineae</taxon>
        <taxon>Mycenaceae</taxon>
        <taxon>Mycena</taxon>
    </lineage>
</organism>
<sequence length="125" mass="13490">MSKDMLPSSLLATPSLPNLFTLSVLPFPDAMYLLFCSDHDGGGSSIFRHEVEICGGENTGALASSAHCTATSSAGMRNSELLPSAIFDAHYSDEYQDVALRVILRSRWMCFDGLVAERLRKGSSA</sequence>
<dbReference type="EMBL" id="DF849943">
    <property type="protein sequence ID" value="GAT60378.1"/>
    <property type="molecule type" value="Genomic_DNA"/>
</dbReference>
<dbReference type="Proteomes" id="UP000815677">
    <property type="component" value="Unassembled WGS sequence"/>
</dbReference>
<gene>
    <name evidence="1" type="ORF">MCHLO_16516</name>
</gene>
<protein>
    <submittedName>
        <fullName evidence="1">Uncharacterized protein</fullName>
    </submittedName>
</protein>
<keyword evidence="2" id="KW-1185">Reference proteome</keyword>